<reference evidence="3" key="1">
    <citation type="submission" date="2025-08" db="UniProtKB">
        <authorList>
            <consortium name="RefSeq"/>
        </authorList>
    </citation>
    <scope>IDENTIFICATION</scope>
</reference>
<organism evidence="2 3">
    <name type="scientific">Clupea harengus</name>
    <name type="common">Atlantic herring</name>
    <dbReference type="NCBI Taxonomy" id="7950"/>
    <lineage>
        <taxon>Eukaryota</taxon>
        <taxon>Metazoa</taxon>
        <taxon>Chordata</taxon>
        <taxon>Craniata</taxon>
        <taxon>Vertebrata</taxon>
        <taxon>Euteleostomi</taxon>
        <taxon>Actinopterygii</taxon>
        <taxon>Neopterygii</taxon>
        <taxon>Teleostei</taxon>
        <taxon>Clupei</taxon>
        <taxon>Clupeiformes</taxon>
        <taxon>Clupeoidei</taxon>
        <taxon>Clupeidae</taxon>
        <taxon>Clupea</taxon>
    </lineage>
</organism>
<keyword evidence="2" id="KW-1185">Reference proteome</keyword>
<dbReference type="AlphaFoldDB" id="A0A8M1KPY8"/>
<name>A0A8M1KPY8_CLUHA</name>
<gene>
    <name evidence="3" type="primary">LOC122133105</name>
</gene>
<keyword evidence="1" id="KW-0175">Coiled coil</keyword>
<protein>
    <submittedName>
        <fullName evidence="3">Protein enabled homolog</fullName>
    </submittedName>
</protein>
<dbReference type="GeneID" id="122133105"/>
<dbReference type="KEGG" id="char:122133105"/>
<accession>A0A8M1KPY8</accession>
<evidence type="ECO:0000313" key="3">
    <source>
        <dbReference type="RefSeq" id="XP_042564453.1"/>
    </source>
</evidence>
<sequence>METEGKDAGHQDVYESLERHQDGVPLDSMPVTQQAGAQQMEEEMRNTYESLGRAFMAHLEAHSGHCEVIAQDTLQRFTSDQHTHYQMGGNIQKGNHLVMEFFNGKSLQEYSRAKMERDPFMRMEMNKWRAEIERKREMERERAELERTRKEVERKEKEVKLIREEILRKEEVTVRMDQKKTGKKLRRR</sequence>
<evidence type="ECO:0000256" key="1">
    <source>
        <dbReference type="SAM" id="Coils"/>
    </source>
</evidence>
<evidence type="ECO:0000313" key="2">
    <source>
        <dbReference type="Proteomes" id="UP000515152"/>
    </source>
</evidence>
<proteinExistence type="predicted"/>
<dbReference type="RefSeq" id="XP_042564453.1">
    <property type="nucleotide sequence ID" value="XM_042708519.1"/>
</dbReference>
<feature type="coiled-coil region" evidence="1">
    <location>
        <begin position="128"/>
        <end position="172"/>
    </location>
</feature>
<dbReference type="Proteomes" id="UP000515152">
    <property type="component" value="Chromosome 8"/>
</dbReference>